<evidence type="ECO:0000259" key="5">
    <source>
        <dbReference type="Pfam" id="PF14718"/>
    </source>
</evidence>
<dbReference type="Gene3D" id="1.10.530.10">
    <property type="match status" value="1"/>
</dbReference>
<comment type="similarity">
    <text evidence="1">Belongs to the transglycosylase Slt family.</text>
</comment>
<dbReference type="PANTHER" id="PTHR37423:SF5">
    <property type="entry name" value="SOLUBLE LYTIC MUREIN TRANSGLYCOSYLASE"/>
    <property type="match status" value="1"/>
</dbReference>
<dbReference type="PROSITE" id="PS00922">
    <property type="entry name" value="TRANSGLYCOSYLASE"/>
    <property type="match status" value="1"/>
</dbReference>
<keyword evidence="2" id="KW-0732">Signal</keyword>
<dbReference type="InterPro" id="IPR008939">
    <property type="entry name" value="Lytic_TGlycosylase_superhlx_U"/>
</dbReference>
<feature type="domain" description="Lytic transglycosylase superhelical linker" evidence="5">
    <location>
        <begin position="398"/>
        <end position="464"/>
    </location>
</feature>
<organism evidence="6 7">
    <name type="scientific">Candidatus Competibacter phosphatis</name>
    <dbReference type="NCBI Taxonomy" id="221280"/>
    <lineage>
        <taxon>Bacteria</taxon>
        <taxon>Pseudomonadati</taxon>
        <taxon>Pseudomonadota</taxon>
        <taxon>Gammaproteobacteria</taxon>
        <taxon>Candidatus Competibacteraceae</taxon>
        <taxon>Candidatus Competibacter</taxon>
    </lineage>
</organism>
<dbReference type="InterPro" id="IPR023346">
    <property type="entry name" value="Lysozyme-like_dom_sf"/>
</dbReference>
<gene>
    <name evidence="6" type="ORF">E4P82_08970</name>
</gene>
<feature type="domain" description="Transglycosylase SLT" evidence="4">
    <location>
        <begin position="479"/>
        <end position="580"/>
    </location>
</feature>
<protein>
    <submittedName>
        <fullName evidence="6">Lytic murein transglycosylase</fullName>
    </submittedName>
</protein>
<evidence type="ECO:0000259" key="4">
    <source>
        <dbReference type="Pfam" id="PF01464"/>
    </source>
</evidence>
<dbReference type="Proteomes" id="UP000760480">
    <property type="component" value="Unassembled WGS sequence"/>
</dbReference>
<dbReference type="Gene3D" id="1.10.1240.20">
    <property type="entry name" value="Lytic transglycosylase, superhelical linker domain"/>
    <property type="match status" value="1"/>
</dbReference>
<accession>A0ABX1TMF5</accession>
<dbReference type="InterPro" id="IPR037061">
    <property type="entry name" value="Lytic_TGlycoase_superhlx_L_sf"/>
</dbReference>
<feature type="region of interest" description="Disordered" evidence="3">
    <location>
        <begin position="626"/>
        <end position="645"/>
    </location>
</feature>
<sequence>MFIPFLLVIALSIGLGGDVGATDSWRTRREAFQIAEQSLQAGASVDYAALRDYPLYPYLRYRDLSRRLTEFPTVEVRDFLQTYSDTPLANRLRNAWLRQLASARRWDDYLRDAVPGRDPTFECWRRQALLNAGQSEAALRDFATLWRRGSSLPSACDPVITVWQAEGNPTSELRWQRFALAMTAGDMGLARFLRADMSVTDQELADTWLAVADDPTLVLDATRFKAGDPRVPAILADGLSRWRRRDALAALAALDTLKARDLSLAPPLAIEERLLALWIASDYHPSALARLAALPETVVDQDVREWRIRVCLRQGDWPAALHWLDRLPPEERDSPRWQYWRARALESLGQIEPAQSIYRRIANQRDYYGFLAADRLGVSYAMTNTPLSVSPTELDALLARSPGLQRARELYILGREWEADAEWRQATQAFDPATLKQAARLAHRWGWYHQAIITIARAEHWDDLELRFPLAYHDEVVANAKADAMDPAWIYAVIRQESAFRADARSPVGALGLMQMMPATGQQIAQDLQDAVDMPNLRQPKTNIRYGAHYLRRMLERLQDNPTLATAAYNAGPNKVMQWLPADHPVPADVWAETIPYRETRTYVQRVMEYAAVYRHLLGLEGDPKTTLGARMKPVLPPEPDRQAG</sequence>
<dbReference type="EMBL" id="SPMZ01000024">
    <property type="protein sequence ID" value="NMQ19308.1"/>
    <property type="molecule type" value="Genomic_DNA"/>
</dbReference>
<evidence type="ECO:0000256" key="3">
    <source>
        <dbReference type="SAM" id="MobiDB-lite"/>
    </source>
</evidence>
<dbReference type="PANTHER" id="PTHR37423">
    <property type="entry name" value="SOLUBLE LYTIC MUREIN TRANSGLYCOSYLASE-RELATED"/>
    <property type="match status" value="1"/>
</dbReference>
<reference evidence="6 7" key="1">
    <citation type="submission" date="2019-03" db="EMBL/GenBank/DDBJ databases">
        <title>Metabolic reconstructions from genomes of highly enriched 'Candidatus Accumulibacter' and 'Candidatus Competibacter' bioreactor populations.</title>
        <authorList>
            <person name="Annavajhala M.K."/>
            <person name="Welles L."/>
            <person name="Abbas B."/>
            <person name="Sorokin D."/>
            <person name="Park H."/>
            <person name="Van Loosdrecht M."/>
            <person name="Chandran K."/>
        </authorList>
    </citation>
    <scope>NUCLEOTIDE SEQUENCE [LARGE SCALE GENOMIC DNA]</scope>
    <source>
        <strain evidence="6 7">SBR_G</strain>
    </source>
</reference>
<evidence type="ECO:0000256" key="1">
    <source>
        <dbReference type="ARBA" id="ARBA00007734"/>
    </source>
</evidence>
<dbReference type="CDD" id="cd13401">
    <property type="entry name" value="Slt70-like"/>
    <property type="match status" value="1"/>
</dbReference>
<evidence type="ECO:0000313" key="6">
    <source>
        <dbReference type="EMBL" id="NMQ19308.1"/>
    </source>
</evidence>
<evidence type="ECO:0000313" key="7">
    <source>
        <dbReference type="Proteomes" id="UP000760480"/>
    </source>
</evidence>
<name>A0ABX1TMF5_9GAMM</name>
<dbReference type="InterPro" id="IPR012289">
    <property type="entry name" value="Lytic_TGlycosylase_superhlx_L"/>
</dbReference>
<proteinExistence type="inferred from homology"/>
<dbReference type="RefSeq" id="WP_169248571.1">
    <property type="nucleotide sequence ID" value="NZ_SPMZ01000024.1"/>
</dbReference>
<keyword evidence="7" id="KW-1185">Reference proteome</keyword>
<dbReference type="Gene3D" id="1.25.20.10">
    <property type="entry name" value="Bacterial muramidases"/>
    <property type="match status" value="1"/>
</dbReference>
<evidence type="ECO:0000256" key="2">
    <source>
        <dbReference type="ARBA" id="ARBA00022729"/>
    </source>
</evidence>
<comment type="caution">
    <text evidence="6">The sequence shown here is derived from an EMBL/GenBank/DDBJ whole genome shotgun (WGS) entry which is preliminary data.</text>
</comment>
<dbReference type="Pfam" id="PF14718">
    <property type="entry name" value="SLT_L"/>
    <property type="match status" value="1"/>
</dbReference>
<dbReference type="SUPFAM" id="SSF53955">
    <property type="entry name" value="Lysozyme-like"/>
    <property type="match status" value="1"/>
</dbReference>
<dbReference type="InterPro" id="IPR008258">
    <property type="entry name" value="Transglycosylase_SLT_dom_1"/>
</dbReference>
<dbReference type="Pfam" id="PF01464">
    <property type="entry name" value="SLT"/>
    <property type="match status" value="1"/>
</dbReference>
<dbReference type="SUPFAM" id="SSF48435">
    <property type="entry name" value="Bacterial muramidases"/>
    <property type="match status" value="1"/>
</dbReference>
<dbReference type="InterPro" id="IPR000189">
    <property type="entry name" value="Transglyc_AS"/>
</dbReference>